<proteinExistence type="predicted"/>
<evidence type="ECO:0000313" key="3">
    <source>
        <dbReference type="Proteomes" id="UP000270296"/>
    </source>
</evidence>
<dbReference type="AlphaFoldDB" id="A0A183III1"/>
<dbReference type="Proteomes" id="UP000270296">
    <property type="component" value="Unassembled WGS sequence"/>
</dbReference>
<dbReference type="WBParaSite" id="SBAD_0000358501-mRNA-1">
    <property type="protein sequence ID" value="SBAD_0000358501-mRNA-1"/>
    <property type="gene ID" value="SBAD_0000358501"/>
</dbReference>
<accession>A0A183III1</accession>
<evidence type="ECO:0000256" key="1">
    <source>
        <dbReference type="SAM" id="MobiDB-lite"/>
    </source>
</evidence>
<name>A0A183III1_9BILA</name>
<gene>
    <name evidence="2" type="ORF">SBAD_LOCUS3426</name>
</gene>
<evidence type="ECO:0000313" key="2">
    <source>
        <dbReference type="EMBL" id="VDP01111.1"/>
    </source>
</evidence>
<organism evidence="4">
    <name type="scientific">Soboliphyme baturini</name>
    <dbReference type="NCBI Taxonomy" id="241478"/>
    <lineage>
        <taxon>Eukaryota</taxon>
        <taxon>Metazoa</taxon>
        <taxon>Ecdysozoa</taxon>
        <taxon>Nematoda</taxon>
        <taxon>Enoplea</taxon>
        <taxon>Dorylaimia</taxon>
        <taxon>Dioctophymatida</taxon>
        <taxon>Dioctophymatoidea</taxon>
        <taxon>Soboliphymatidae</taxon>
        <taxon>Soboliphyme</taxon>
    </lineage>
</organism>
<keyword evidence="3" id="KW-1185">Reference proteome</keyword>
<reference evidence="4" key="1">
    <citation type="submission" date="2016-06" db="UniProtKB">
        <authorList>
            <consortium name="WormBaseParasite"/>
        </authorList>
    </citation>
    <scope>IDENTIFICATION</scope>
</reference>
<feature type="region of interest" description="Disordered" evidence="1">
    <location>
        <begin position="1"/>
        <end position="25"/>
    </location>
</feature>
<protein>
    <submittedName>
        <fullName evidence="4">HTH_7 domain-containing protein</fullName>
    </submittedName>
</protein>
<sequence>MNCQAISRYNTLKEKRKQGKQAKATMTPIGERIRNAIKIVRASHDAGTPSTHVLIDVCKEIEMIKVDLGGKCEM</sequence>
<reference evidence="2 3" key="2">
    <citation type="submission" date="2018-11" db="EMBL/GenBank/DDBJ databases">
        <authorList>
            <consortium name="Pathogen Informatics"/>
        </authorList>
    </citation>
    <scope>NUCLEOTIDE SEQUENCE [LARGE SCALE GENOMIC DNA]</scope>
</reference>
<evidence type="ECO:0000313" key="4">
    <source>
        <dbReference type="WBParaSite" id="SBAD_0000358501-mRNA-1"/>
    </source>
</evidence>
<dbReference type="EMBL" id="UZAM01007738">
    <property type="protein sequence ID" value="VDP01111.1"/>
    <property type="molecule type" value="Genomic_DNA"/>
</dbReference>
<feature type="compositionally biased region" description="Polar residues" evidence="1">
    <location>
        <begin position="1"/>
        <end position="10"/>
    </location>
</feature>